<dbReference type="GO" id="GO:0016788">
    <property type="term" value="F:hydrolase activity, acting on ester bonds"/>
    <property type="evidence" value="ECO:0007669"/>
    <property type="project" value="UniProtKB-ARBA"/>
</dbReference>
<evidence type="ECO:0000313" key="3">
    <source>
        <dbReference type="Proteomes" id="UP000316921"/>
    </source>
</evidence>
<dbReference type="RefSeq" id="WP_145062719.1">
    <property type="nucleotide sequence ID" value="NZ_CP036287.1"/>
</dbReference>
<dbReference type="KEGG" id="pbap:Pla133_08490"/>
<feature type="signal peptide" evidence="1">
    <location>
        <begin position="1"/>
        <end position="25"/>
    </location>
</feature>
<evidence type="ECO:0000256" key="1">
    <source>
        <dbReference type="SAM" id="SignalP"/>
    </source>
</evidence>
<dbReference type="AlphaFoldDB" id="A0A518BFU2"/>
<feature type="chain" id="PRO_5022100277" description="SGNH hydrolase-type esterase domain-containing protein" evidence="1">
    <location>
        <begin position="26"/>
        <end position="407"/>
    </location>
</feature>
<evidence type="ECO:0000313" key="2">
    <source>
        <dbReference type="EMBL" id="QDU65783.1"/>
    </source>
</evidence>
<protein>
    <recommendedName>
        <fullName evidence="4">SGNH hydrolase-type esterase domain-containing protein</fullName>
    </recommendedName>
</protein>
<gene>
    <name evidence="2" type="ORF">Pla133_08490</name>
</gene>
<sequence precursor="true">MVARSNSLRSRLPACLVGLACAAVAGEVWGRVVRTEELPAGWVRPELVKLGWSSDEFRSFDTLPSEVERQPGSFRLLALGDSFMSAGGIYRHHNRDVRWPHRFETYLEPRQSERLETRILATKGWGTQQQLLAFLQRGACWQPDLVVLCVCTNNDLLDITAAIDARRARRPYFVASDGKLLGFAPDGQRLLLSGDRPERGPSAFIDLLQARRWRSGRLADWRLSTVDPRYTSWSGDLGEDAVAGLLLPDRVAHEPQFSHDMLNAYIVESNEWLDYEWELERLLIAELKRAVERAGAELVVLPLPMSLDPTDPTRLTGSGLVHTMETPAGPITIDLDNPRRRLAAICEDLDLECWDIIDDFHAVASAPQAYASIFPDANRHWSRAGHGLVASLLAPRIAARIDAAGGE</sequence>
<proteinExistence type="predicted"/>
<dbReference type="Gene3D" id="3.40.50.1110">
    <property type="entry name" value="SGNH hydrolase"/>
    <property type="match status" value="1"/>
</dbReference>
<name>A0A518BFU2_9BACT</name>
<dbReference type="Proteomes" id="UP000316921">
    <property type="component" value="Chromosome"/>
</dbReference>
<organism evidence="2 3">
    <name type="scientific">Engelhardtia mirabilis</name>
    <dbReference type="NCBI Taxonomy" id="2528011"/>
    <lineage>
        <taxon>Bacteria</taxon>
        <taxon>Pseudomonadati</taxon>
        <taxon>Planctomycetota</taxon>
        <taxon>Planctomycetia</taxon>
        <taxon>Planctomycetia incertae sedis</taxon>
        <taxon>Engelhardtia</taxon>
    </lineage>
</organism>
<keyword evidence="1" id="KW-0732">Signal</keyword>
<dbReference type="InterPro" id="IPR036514">
    <property type="entry name" value="SGNH_hydro_sf"/>
</dbReference>
<keyword evidence="3" id="KW-1185">Reference proteome</keyword>
<dbReference type="EMBL" id="CP036287">
    <property type="protein sequence ID" value="QDU65783.1"/>
    <property type="molecule type" value="Genomic_DNA"/>
</dbReference>
<accession>A0A518BFU2</accession>
<evidence type="ECO:0008006" key="4">
    <source>
        <dbReference type="Google" id="ProtNLM"/>
    </source>
</evidence>
<dbReference type="SUPFAM" id="SSF52266">
    <property type="entry name" value="SGNH hydrolase"/>
    <property type="match status" value="1"/>
</dbReference>
<reference evidence="2 3" key="1">
    <citation type="submission" date="2019-02" db="EMBL/GenBank/DDBJ databases">
        <title>Deep-cultivation of Planctomycetes and their phenomic and genomic characterization uncovers novel biology.</title>
        <authorList>
            <person name="Wiegand S."/>
            <person name="Jogler M."/>
            <person name="Boedeker C."/>
            <person name="Pinto D."/>
            <person name="Vollmers J."/>
            <person name="Rivas-Marin E."/>
            <person name="Kohn T."/>
            <person name="Peeters S.H."/>
            <person name="Heuer A."/>
            <person name="Rast P."/>
            <person name="Oberbeckmann S."/>
            <person name="Bunk B."/>
            <person name="Jeske O."/>
            <person name="Meyerdierks A."/>
            <person name="Storesund J.E."/>
            <person name="Kallscheuer N."/>
            <person name="Luecker S."/>
            <person name="Lage O.M."/>
            <person name="Pohl T."/>
            <person name="Merkel B.J."/>
            <person name="Hornburger P."/>
            <person name="Mueller R.-W."/>
            <person name="Bruemmer F."/>
            <person name="Labrenz M."/>
            <person name="Spormann A.M."/>
            <person name="Op den Camp H."/>
            <person name="Overmann J."/>
            <person name="Amann R."/>
            <person name="Jetten M.S.M."/>
            <person name="Mascher T."/>
            <person name="Medema M.H."/>
            <person name="Devos D.P."/>
            <person name="Kaster A.-K."/>
            <person name="Ovreas L."/>
            <person name="Rohde M."/>
            <person name="Galperin M.Y."/>
            <person name="Jogler C."/>
        </authorList>
    </citation>
    <scope>NUCLEOTIDE SEQUENCE [LARGE SCALE GENOMIC DNA]</scope>
    <source>
        <strain evidence="2 3">Pla133</strain>
    </source>
</reference>